<feature type="transmembrane region" description="Helical" evidence="1">
    <location>
        <begin position="367"/>
        <end position="386"/>
    </location>
</feature>
<feature type="transmembrane region" description="Helical" evidence="1">
    <location>
        <begin position="150"/>
        <end position="173"/>
    </location>
</feature>
<dbReference type="InterPro" id="IPR027268">
    <property type="entry name" value="Peptidase_M4/M1_CTD_sf"/>
</dbReference>
<keyword evidence="1" id="KW-0472">Membrane</keyword>
<dbReference type="RefSeq" id="WP_286651776.1">
    <property type="nucleotide sequence ID" value="NZ_JACAGK010000043.1"/>
</dbReference>
<keyword evidence="1" id="KW-0812">Transmembrane</keyword>
<name>A0ABT7NPZ8_9SPHI</name>
<feature type="transmembrane region" description="Helical" evidence="1">
    <location>
        <begin position="449"/>
        <end position="470"/>
    </location>
</feature>
<keyword evidence="1" id="KW-1133">Transmembrane helix</keyword>
<feature type="transmembrane region" description="Helical" evidence="1">
    <location>
        <begin position="104"/>
        <end position="129"/>
    </location>
</feature>
<comment type="caution">
    <text evidence="3">The sequence shown here is derived from an EMBL/GenBank/DDBJ whole genome shotgun (WGS) entry which is preliminary data.</text>
</comment>
<feature type="domain" description="Peptidase M1 membrane alanine aminopeptidase" evidence="2">
    <location>
        <begin position="869"/>
        <end position="1068"/>
    </location>
</feature>
<feature type="transmembrane region" description="Helical" evidence="1">
    <location>
        <begin position="327"/>
        <end position="347"/>
    </location>
</feature>
<evidence type="ECO:0000259" key="2">
    <source>
        <dbReference type="Pfam" id="PF01433"/>
    </source>
</evidence>
<feature type="transmembrane region" description="Helical" evidence="1">
    <location>
        <begin position="569"/>
        <end position="592"/>
    </location>
</feature>
<reference evidence="3" key="2">
    <citation type="journal article" date="2022" name="Sci. Total Environ.">
        <title>Prevalence, transmission, and molecular epidemiology of tet(X)-positive bacteria among humans, animals, and environmental niches in China: An epidemiological, and genomic-based study.</title>
        <authorList>
            <person name="Dong N."/>
            <person name="Zeng Y."/>
            <person name="Cai C."/>
            <person name="Sun C."/>
            <person name="Lu J."/>
            <person name="Liu C."/>
            <person name="Zhou H."/>
            <person name="Sun Q."/>
            <person name="Shu L."/>
            <person name="Wang H."/>
            <person name="Wang Y."/>
            <person name="Wang S."/>
            <person name="Wu C."/>
            <person name="Chan E.W."/>
            <person name="Chen G."/>
            <person name="Shen Z."/>
            <person name="Chen S."/>
            <person name="Zhang R."/>
        </authorList>
    </citation>
    <scope>NUCLEOTIDE SEQUENCE</scope>
    <source>
        <strain evidence="3">R1692</strain>
    </source>
</reference>
<sequence>MFSTIFTFEVTRWFKQPVFYVYCVIYFALAYFTTIAALGAFDAVSATTSTPVYVNSPLNIAGFFNSFSTLIYFLLPTIIGAAVYRDYLYHVHNLLFSYPLDKLSYLSAKFLSALLVVSFVAILTILGYYMAQFHPGIDKSMLGPNRIEAYFSGFLLVVLPNFLLFGSIIFALVTFSRNIYVGFVFVLILLLLQSVLDIATQDADNRYLVALLDPFGFQPITYYTKYWSVEEQNNNLLPMSGVMLYNRLIWTGLAVLILGLVYYKFSFSQLGISFTRSKSSERVTKNNFGSIIKIDLPKVGISHSFFSNLKLSWRLSHIDFKYLVKNWTFIILLLIAALFVLAVMSVGGMLYGTVTYPVTWQVLQTMGGIYSFFLVIMILLFAGMLIQRDQQSNMKLLIDSTSVPNWVLLTSKYIALMKMTIVVLIISMLTGIIYQTYNGYFKFEIGHYLYELFILDYLKYLVLIGFALFIHGFFRNYFVGFIVCLIIVLGIPFLSRIGIEQAIYKFNNGASYHYSEMNGYADIRHYLYYRLYWLLFTGVLFALTLLFWRRGIISNVKDRLQQFALRFKAPIVIPALLSLIAFVGLGYAIYYVNNVVSTRYSNKEKELQQVDYEKKYRHFQDLPMPRLVSVFAKVDITPKDRHLKAEGDFVYVNKTEQPIDSMFMRFNGSVKTEVKLDRQIKNTIKDSILEVNIYHLQEPLMPGDSLKIKYQLTSLSNTFLMDRSLILENGTFFNNSVFPSLAYEDGVELVDNRVREKYKLAPRDRMADPRDSSKLGNTYISKDADWIDFEAIVSTSPDQIAIAPGYLQKEWEENGKKYFHYKMDNPILNFYSFISAKYEVKKEKVNGKNMEIYYHKGHEYNLDRMMASIKKSLGYYESNFSPYQFNQLRIIEFPSTHGTFAQAFANTVPFSESIGFIAKVDDENPNAVDYPYSVVAHEFAHQWWAHQVIGANVKGATMMSESLSEYSSLKVLEHTYGKGQMRKFLKDALDQYLMGRASEQLKENPLMLNENQQYIHYNKGSLVMYAMSDYLGESAFSSMLKEYIAKTAFQNPPYTTSIEFVDVLRKHTPDSLQYLIKDMYETVTLYDNAIENASIKPLKDGKYEVSMDFKVSKYRTDEKGKRSYEDVKGAKLSEKMKDSDKRSVESLPLRDYVDVAIFGSPKKQGKYEHEHALLEKRVKVDRIKNRLTFVVNEKPIAVGVDPYNKLIDTDSNDNRYTF</sequence>
<feature type="transmembrane region" description="Helical" evidence="1">
    <location>
        <begin position="19"/>
        <end position="41"/>
    </location>
</feature>
<dbReference type="Pfam" id="PF12730">
    <property type="entry name" value="ABC2_membrane_4"/>
    <property type="match status" value="1"/>
</dbReference>
<evidence type="ECO:0000313" key="3">
    <source>
        <dbReference type="EMBL" id="MDM1049334.1"/>
    </source>
</evidence>
<evidence type="ECO:0000313" key="4">
    <source>
        <dbReference type="Proteomes" id="UP001170954"/>
    </source>
</evidence>
<organism evidence="3 4">
    <name type="scientific">Sphingobacterium hotanense</name>
    <dbReference type="NCBI Taxonomy" id="649196"/>
    <lineage>
        <taxon>Bacteria</taxon>
        <taxon>Pseudomonadati</taxon>
        <taxon>Bacteroidota</taxon>
        <taxon>Sphingobacteriia</taxon>
        <taxon>Sphingobacteriales</taxon>
        <taxon>Sphingobacteriaceae</taxon>
        <taxon>Sphingobacterium</taxon>
    </lineage>
</organism>
<feature type="transmembrane region" description="Helical" evidence="1">
    <location>
        <begin position="527"/>
        <end position="548"/>
    </location>
</feature>
<dbReference type="InterPro" id="IPR014782">
    <property type="entry name" value="Peptidase_M1_dom"/>
</dbReference>
<feature type="transmembrane region" description="Helical" evidence="1">
    <location>
        <begin position="415"/>
        <end position="437"/>
    </location>
</feature>
<dbReference type="EMBL" id="JACAGK010000043">
    <property type="protein sequence ID" value="MDM1049334.1"/>
    <property type="molecule type" value="Genomic_DNA"/>
</dbReference>
<feature type="transmembrane region" description="Helical" evidence="1">
    <location>
        <begin position="179"/>
        <end position="200"/>
    </location>
</feature>
<dbReference type="Gene3D" id="1.10.390.10">
    <property type="entry name" value="Neutral Protease Domain 2"/>
    <property type="match status" value="1"/>
</dbReference>
<keyword evidence="4" id="KW-1185">Reference proteome</keyword>
<accession>A0ABT7NPZ8</accession>
<protein>
    <submittedName>
        <fullName evidence="3">ABC transporter permease</fullName>
    </submittedName>
</protein>
<dbReference type="Proteomes" id="UP001170954">
    <property type="component" value="Unassembled WGS sequence"/>
</dbReference>
<gene>
    <name evidence="3" type="ORF">HX018_13915</name>
</gene>
<proteinExistence type="predicted"/>
<feature type="transmembrane region" description="Helical" evidence="1">
    <location>
        <begin position="477"/>
        <end position="499"/>
    </location>
</feature>
<feature type="transmembrane region" description="Helical" evidence="1">
    <location>
        <begin position="244"/>
        <end position="263"/>
    </location>
</feature>
<evidence type="ECO:0000256" key="1">
    <source>
        <dbReference type="SAM" id="Phobius"/>
    </source>
</evidence>
<dbReference type="SUPFAM" id="SSF55486">
    <property type="entry name" value="Metalloproteases ('zincins'), catalytic domain"/>
    <property type="match status" value="1"/>
</dbReference>
<dbReference type="Pfam" id="PF01433">
    <property type="entry name" value="Peptidase_M1"/>
    <property type="match status" value="1"/>
</dbReference>
<feature type="transmembrane region" description="Helical" evidence="1">
    <location>
        <begin position="62"/>
        <end position="84"/>
    </location>
</feature>
<reference evidence="3" key="1">
    <citation type="submission" date="2020-06" db="EMBL/GenBank/DDBJ databases">
        <authorList>
            <person name="Dong N."/>
        </authorList>
    </citation>
    <scope>NUCLEOTIDE SEQUENCE</scope>
    <source>
        <strain evidence="3">R1692</strain>
    </source>
</reference>